<proteinExistence type="predicted"/>
<dbReference type="Gene3D" id="1.10.260.40">
    <property type="entry name" value="lambda repressor-like DNA-binding domains"/>
    <property type="match status" value="1"/>
</dbReference>
<name>A0A1B3AZY1_9CAUD</name>
<protein>
    <submittedName>
        <fullName evidence="3">HTH DNA binding protein</fullName>
    </submittedName>
</protein>
<organism evidence="3 4">
    <name type="scientific">Gordonia phage Eyre</name>
    <dbReference type="NCBI Taxonomy" id="1887646"/>
    <lineage>
        <taxon>Viruses</taxon>
        <taxon>Duplodnaviria</taxon>
        <taxon>Heunggongvirae</taxon>
        <taxon>Uroviricota</taxon>
        <taxon>Caudoviricetes</taxon>
        <taxon>Eyrevirus</taxon>
        <taxon>Eyrevirus eyre</taxon>
    </lineage>
</organism>
<feature type="region of interest" description="Disordered" evidence="1">
    <location>
        <begin position="1"/>
        <end position="31"/>
    </location>
</feature>
<dbReference type="InterPro" id="IPR010982">
    <property type="entry name" value="Lambda_DNA-bd_dom_sf"/>
</dbReference>
<dbReference type="EMBL" id="KX557277">
    <property type="protein sequence ID" value="AOE44313.1"/>
    <property type="molecule type" value="Genomic_DNA"/>
</dbReference>
<evidence type="ECO:0000313" key="4">
    <source>
        <dbReference type="Proteomes" id="UP000201149"/>
    </source>
</evidence>
<dbReference type="InterPro" id="IPR001387">
    <property type="entry name" value="Cro/C1-type_HTH"/>
</dbReference>
<dbReference type="GeneID" id="29068939"/>
<dbReference type="KEGG" id="vg:29068939"/>
<dbReference type="RefSeq" id="YP_009292424.1">
    <property type="nucleotide sequence ID" value="NC_031122.1"/>
</dbReference>
<dbReference type="CDD" id="cd00093">
    <property type="entry name" value="HTH_XRE"/>
    <property type="match status" value="1"/>
</dbReference>
<keyword evidence="4" id="KW-1185">Reference proteome</keyword>
<dbReference type="PROSITE" id="PS50943">
    <property type="entry name" value="HTH_CROC1"/>
    <property type="match status" value="1"/>
</dbReference>
<evidence type="ECO:0000259" key="2">
    <source>
        <dbReference type="PROSITE" id="PS50943"/>
    </source>
</evidence>
<evidence type="ECO:0000313" key="3">
    <source>
        <dbReference type="EMBL" id="AOE44313.1"/>
    </source>
</evidence>
<dbReference type="SUPFAM" id="SSF47413">
    <property type="entry name" value="lambda repressor-like DNA-binding domains"/>
    <property type="match status" value="1"/>
</dbReference>
<dbReference type="SMART" id="SM00530">
    <property type="entry name" value="HTH_XRE"/>
    <property type="match status" value="1"/>
</dbReference>
<dbReference type="GO" id="GO:0003677">
    <property type="term" value="F:DNA binding"/>
    <property type="evidence" value="ECO:0007669"/>
    <property type="project" value="InterPro"/>
</dbReference>
<evidence type="ECO:0000256" key="1">
    <source>
        <dbReference type="SAM" id="MobiDB-lite"/>
    </source>
</evidence>
<feature type="domain" description="HTH cro/C1-type" evidence="2">
    <location>
        <begin position="32"/>
        <end position="86"/>
    </location>
</feature>
<accession>A0A1B3AZY1</accession>
<gene>
    <name evidence="3" type="primary">33</name>
    <name evidence="3" type="ORF">SEA_EYRE_33</name>
</gene>
<reference evidence="4" key="1">
    <citation type="submission" date="2016-07" db="EMBL/GenBank/DDBJ databases">
        <authorList>
            <person name="Florea S."/>
            <person name="Webb J.S."/>
            <person name="Jaromczyk J."/>
            <person name="Schardl C.L."/>
        </authorList>
    </citation>
    <scope>NUCLEOTIDE SEQUENCE [LARGE SCALE GENOMIC DNA]</scope>
</reference>
<dbReference type="Proteomes" id="UP000201149">
    <property type="component" value="Segment"/>
</dbReference>
<feature type="compositionally biased region" description="Basic and acidic residues" evidence="1">
    <location>
        <begin position="18"/>
        <end position="31"/>
    </location>
</feature>
<sequence>MATDVNPAGYIETVPVRPHTDQQSRDAAAEEMRAEMARRKVGMNELARRIGKDPKWVQNRANGRTSITVEDIPLLAAGLGMSPQDLGHALVNQLPVIEL</sequence>